<proteinExistence type="predicted"/>
<dbReference type="PANTHER" id="PTHR34826:SF2">
    <property type="entry name" value="UPF0590 PROTEIN C409.17C"/>
    <property type="match status" value="1"/>
</dbReference>
<comment type="caution">
    <text evidence="3">The sequence shown here is derived from an EMBL/GenBank/DDBJ whole genome shotgun (WGS) entry which is preliminary data.</text>
</comment>
<evidence type="ECO:0000259" key="2">
    <source>
        <dbReference type="Pfam" id="PF08588"/>
    </source>
</evidence>
<gene>
    <name evidence="3" type="ORF">BGZ65_005163</name>
</gene>
<evidence type="ECO:0000313" key="4">
    <source>
        <dbReference type="Proteomes" id="UP000749646"/>
    </source>
</evidence>
<feature type="compositionally biased region" description="Low complexity" evidence="1">
    <location>
        <begin position="175"/>
        <end position="184"/>
    </location>
</feature>
<dbReference type="AlphaFoldDB" id="A0A9P6MLT4"/>
<reference evidence="3" key="1">
    <citation type="journal article" date="2020" name="Fungal Divers.">
        <title>Resolving the Mortierellaceae phylogeny through synthesis of multi-gene phylogenetics and phylogenomics.</title>
        <authorList>
            <person name="Vandepol N."/>
            <person name="Liber J."/>
            <person name="Desiro A."/>
            <person name="Na H."/>
            <person name="Kennedy M."/>
            <person name="Barry K."/>
            <person name="Grigoriev I.V."/>
            <person name="Miller A.N."/>
            <person name="O'Donnell K."/>
            <person name="Stajich J.E."/>
            <person name="Bonito G."/>
        </authorList>
    </citation>
    <scope>NUCLEOTIDE SEQUENCE</scope>
    <source>
        <strain evidence="3">MES-2147</strain>
    </source>
</reference>
<dbReference type="InterPro" id="IPR013897">
    <property type="entry name" value="Duc1"/>
</dbReference>
<dbReference type="OrthoDB" id="2119945at2759"/>
<dbReference type="Proteomes" id="UP000749646">
    <property type="component" value="Unassembled WGS sequence"/>
</dbReference>
<accession>A0A9P6MLT4</accession>
<dbReference type="EMBL" id="JAAAHW010000074">
    <property type="protein sequence ID" value="KAG0006685.1"/>
    <property type="molecule type" value="Genomic_DNA"/>
</dbReference>
<protein>
    <recommendedName>
        <fullName evidence="2">Domain of unknown function at the cortex 1 domain-containing protein</fullName>
    </recommendedName>
</protein>
<dbReference type="Pfam" id="PF08588">
    <property type="entry name" value="Duc1"/>
    <property type="match status" value="1"/>
</dbReference>
<evidence type="ECO:0000256" key="1">
    <source>
        <dbReference type="SAM" id="MobiDB-lite"/>
    </source>
</evidence>
<sequence length="335" mass="37414">MPGLNTVEHNNIRYRVRVSAGPNSQQLQPLGVNDDANPLLIDTEEFSGHVMFRIKGQDQIQGYEEGQKQDGLMMLKDSPWFQNAAAAGRGENLLSSLQVVGRFKREWSGDQVAFACLFDKPFRLPPLTSIAVKFFKALDPGVQLEVTGPKPYYISPLLSAMNTVNVSMLTEQDQSSTTTTTSTSSPPPPWPSFNGEVITEDTSLIVPEEEGGACLGNGEKEETSKSRRLTIKLKTKKTNNNIITNDPGARRKHFNKAKNLNNHRFLKDHVYSFELFDHFMDCSRFAIKFPGFALDLFKPLNEQPIKYAYQTQDGSVTFLVVVLELVPVDNIPSTV</sequence>
<feature type="region of interest" description="Disordered" evidence="1">
    <location>
        <begin position="170"/>
        <end position="193"/>
    </location>
</feature>
<name>A0A9P6MLT4_9FUNG</name>
<dbReference type="PANTHER" id="PTHR34826">
    <property type="entry name" value="UPF0590 PROTEIN C409.17C"/>
    <property type="match status" value="1"/>
</dbReference>
<evidence type="ECO:0000313" key="3">
    <source>
        <dbReference type="EMBL" id="KAG0006685.1"/>
    </source>
</evidence>
<organism evidence="3 4">
    <name type="scientific">Modicella reniformis</name>
    <dbReference type="NCBI Taxonomy" id="1440133"/>
    <lineage>
        <taxon>Eukaryota</taxon>
        <taxon>Fungi</taxon>
        <taxon>Fungi incertae sedis</taxon>
        <taxon>Mucoromycota</taxon>
        <taxon>Mortierellomycotina</taxon>
        <taxon>Mortierellomycetes</taxon>
        <taxon>Mortierellales</taxon>
        <taxon>Mortierellaceae</taxon>
        <taxon>Modicella</taxon>
    </lineage>
</organism>
<feature type="domain" description="Domain of unknown function at the cortex 1" evidence="2">
    <location>
        <begin position="15"/>
        <end position="326"/>
    </location>
</feature>
<keyword evidence="4" id="KW-1185">Reference proteome</keyword>